<sequence>MTDALKTQEHNPGKTQDGRDAIPAVNFRQNRKMKRIIQCSDPDLSAVKQEKNRKRMFRQRQPDSGKRKGTSRWFA</sequence>
<evidence type="ECO:0000313" key="3">
    <source>
        <dbReference type="Proteomes" id="UP001501207"/>
    </source>
</evidence>
<accession>A0ABP8FQQ0</accession>
<evidence type="ECO:0000313" key="2">
    <source>
        <dbReference type="EMBL" id="GAA4308763.1"/>
    </source>
</evidence>
<feature type="region of interest" description="Disordered" evidence="1">
    <location>
        <begin position="40"/>
        <end position="75"/>
    </location>
</feature>
<protein>
    <submittedName>
        <fullName evidence="2">Uncharacterized protein</fullName>
    </submittedName>
</protein>
<proteinExistence type="predicted"/>
<evidence type="ECO:0000256" key="1">
    <source>
        <dbReference type="SAM" id="MobiDB-lite"/>
    </source>
</evidence>
<gene>
    <name evidence="2" type="ORF">GCM10023143_16400</name>
</gene>
<feature type="region of interest" description="Disordered" evidence="1">
    <location>
        <begin position="1"/>
        <end position="27"/>
    </location>
</feature>
<name>A0ABP8FQQ0_9BACT</name>
<dbReference type="EMBL" id="BAABFN010000002">
    <property type="protein sequence ID" value="GAA4308763.1"/>
    <property type="molecule type" value="Genomic_DNA"/>
</dbReference>
<reference evidence="3" key="1">
    <citation type="journal article" date="2019" name="Int. J. Syst. Evol. Microbiol.">
        <title>The Global Catalogue of Microorganisms (GCM) 10K type strain sequencing project: providing services to taxonomists for standard genome sequencing and annotation.</title>
        <authorList>
            <consortium name="The Broad Institute Genomics Platform"/>
            <consortium name="The Broad Institute Genome Sequencing Center for Infectious Disease"/>
            <person name="Wu L."/>
            <person name="Ma J."/>
        </authorList>
    </citation>
    <scope>NUCLEOTIDE SEQUENCE [LARGE SCALE GENOMIC DNA]</scope>
    <source>
        <strain evidence="3">JCM 17664</strain>
    </source>
</reference>
<dbReference type="Proteomes" id="UP001501207">
    <property type="component" value="Unassembled WGS sequence"/>
</dbReference>
<comment type="caution">
    <text evidence="2">The sequence shown here is derived from an EMBL/GenBank/DDBJ whole genome shotgun (WGS) entry which is preliminary data.</text>
</comment>
<keyword evidence="3" id="KW-1185">Reference proteome</keyword>
<organism evidence="2 3">
    <name type="scientific">Compostibacter hankyongensis</name>
    <dbReference type="NCBI Taxonomy" id="1007089"/>
    <lineage>
        <taxon>Bacteria</taxon>
        <taxon>Pseudomonadati</taxon>
        <taxon>Bacteroidota</taxon>
        <taxon>Chitinophagia</taxon>
        <taxon>Chitinophagales</taxon>
        <taxon>Chitinophagaceae</taxon>
        <taxon>Compostibacter</taxon>
    </lineage>
</organism>
<feature type="compositionally biased region" description="Basic and acidic residues" evidence="1">
    <location>
        <begin position="1"/>
        <end position="20"/>
    </location>
</feature>